<feature type="domain" description="F-box" evidence="2">
    <location>
        <begin position="1"/>
        <end position="47"/>
    </location>
</feature>
<reference evidence="3 4" key="1">
    <citation type="journal article" date="2018" name="New Phytol.">
        <title>Comparative genomics and transcriptomics depict ericoid mycorrhizal fungi as versatile saprotrophs and plant mutualists.</title>
        <authorList>
            <person name="Martino E."/>
            <person name="Morin E."/>
            <person name="Grelet G.A."/>
            <person name="Kuo A."/>
            <person name="Kohler A."/>
            <person name="Daghino S."/>
            <person name="Barry K.W."/>
            <person name="Cichocki N."/>
            <person name="Clum A."/>
            <person name="Dockter R.B."/>
            <person name="Hainaut M."/>
            <person name="Kuo R.C."/>
            <person name="LaButti K."/>
            <person name="Lindahl B.D."/>
            <person name="Lindquist E.A."/>
            <person name="Lipzen A."/>
            <person name="Khouja H.R."/>
            <person name="Magnuson J."/>
            <person name="Murat C."/>
            <person name="Ohm R.A."/>
            <person name="Singer S.W."/>
            <person name="Spatafora J.W."/>
            <person name="Wang M."/>
            <person name="Veneault-Fourrey C."/>
            <person name="Henrissat B."/>
            <person name="Grigoriev I.V."/>
            <person name="Martin F.M."/>
            <person name="Perotto S."/>
        </authorList>
    </citation>
    <scope>NUCLEOTIDE SEQUENCE [LARGE SCALE GENOMIC DNA]</scope>
    <source>
        <strain evidence="3 4">ATCC 22711</strain>
    </source>
</reference>
<feature type="compositionally biased region" description="Low complexity" evidence="1">
    <location>
        <begin position="382"/>
        <end position="393"/>
    </location>
</feature>
<evidence type="ECO:0000313" key="4">
    <source>
        <dbReference type="Proteomes" id="UP000241818"/>
    </source>
</evidence>
<feature type="compositionally biased region" description="Basic and acidic residues" evidence="1">
    <location>
        <begin position="665"/>
        <end position="687"/>
    </location>
</feature>
<evidence type="ECO:0000313" key="3">
    <source>
        <dbReference type="EMBL" id="PSS20584.1"/>
    </source>
</evidence>
<evidence type="ECO:0000259" key="2">
    <source>
        <dbReference type="PROSITE" id="PS50181"/>
    </source>
</evidence>
<feature type="region of interest" description="Disordered" evidence="1">
    <location>
        <begin position="639"/>
        <end position="692"/>
    </location>
</feature>
<dbReference type="STRING" id="857342.A0A2T3B4L5"/>
<feature type="region of interest" description="Disordered" evidence="1">
    <location>
        <begin position="366"/>
        <end position="472"/>
    </location>
</feature>
<protein>
    <recommendedName>
        <fullName evidence="2">F-box domain-containing protein</fullName>
    </recommendedName>
</protein>
<dbReference type="InterPro" id="IPR038946">
    <property type="entry name" value="FBXO47"/>
</dbReference>
<dbReference type="GeneID" id="36573009"/>
<gene>
    <name evidence="3" type="ORF">M430DRAFT_235651</name>
</gene>
<sequence length="744" mass="83192">MFGLIHIPYEVLSNIVDNINFDDVFNLGLTCRALRFLLTEESICKSIVQSKIKYSHEALEARTVHGCNNASALRRAAKRREALATARPFVVATVGFGDTYVYCKGILCYTLDDRLRILDLHRSAQYETVISIPRLLTQALNDIDGNTKGVFQVLYCSDNIVSCVYKSSGADWAAWLVAFDMTARRILVTEELGSTDKIFVRHNQQFLYYGTHSELGADGYKKWVIQGYDFGKEKWFDQKIHLHDMVGSEIGSTICFEFHDGYFYALSNQTSFEVEEIDWTSFYHCVRFPLESPCNELLERTEDHSMWRRQHQEGPIDDRWTSLRLDVDESTGDLKIVESRKEWQMGSSRSQRTYYTTNIIFPGHSKDDGPTSWYNTEPDPWTPFSPAASTSPSVQSAVCSGSSASATRPVSDSSVATSTSGTASSPKLPSHDLSALPNEPILRLLQPDDNPHHMRPPPRLPQNTHPGNDGSNLPTFTLAKCRVRYYHTSASTFLDLVDDPLPTDWKGTQRLRLRAGSRKLGPPLMYPSSHPKAGLYRKPSADLPTALREMYIEQPIHFWPPAQDPSNIDEDVDALYKLLNPPTHIGNVEGTADERSVVYVTGGKDRPQAIVFVGFDPAFKLVGVKRWGGTKEGMCQKGVGEGPHISGRASGSSGTQGGLGMAGIDVHEADRKLSIDRKGKGKARSESEPWAQFSDQAIMTETEETAASPLSKACPGRNWAWIEKPMYQDINLGYHFGLERNQNI</sequence>
<feature type="compositionally biased region" description="Low complexity" evidence="1">
    <location>
        <begin position="410"/>
        <end position="425"/>
    </location>
</feature>
<dbReference type="InParanoid" id="A0A2T3B4L5"/>
<name>A0A2T3B4L5_AMORE</name>
<dbReference type="InterPro" id="IPR001810">
    <property type="entry name" value="F-box_dom"/>
</dbReference>
<evidence type="ECO:0000256" key="1">
    <source>
        <dbReference type="SAM" id="MobiDB-lite"/>
    </source>
</evidence>
<dbReference type="PANTHER" id="PTHR34098">
    <property type="entry name" value="F-BOX ONLY PROTEIN 47"/>
    <property type="match status" value="1"/>
</dbReference>
<proteinExistence type="predicted"/>
<dbReference type="OrthoDB" id="5359231at2759"/>
<feature type="compositionally biased region" description="Polar residues" evidence="1">
    <location>
        <begin position="394"/>
        <end position="408"/>
    </location>
</feature>
<organism evidence="3 4">
    <name type="scientific">Amorphotheca resinae ATCC 22711</name>
    <dbReference type="NCBI Taxonomy" id="857342"/>
    <lineage>
        <taxon>Eukaryota</taxon>
        <taxon>Fungi</taxon>
        <taxon>Dikarya</taxon>
        <taxon>Ascomycota</taxon>
        <taxon>Pezizomycotina</taxon>
        <taxon>Leotiomycetes</taxon>
        <taxon>Helotiales</taxon>
        <taxon>Amorphothecaceae</taxon>
        <taxon>Amorphotheca</taxon>
    </lineage>
</organism>
<feature type="compositionally biased region" description="Polar residues" evidence="1">
    <location>
        <begin position="461"/>
        <end position="472"/>
    </location>
</feature>
<keyword evidence="4" id="KW-1185">Reference proteome</keyword>
<dbReference type="SMART" id="SM00256">
    <property type="entry name" value="FBOX"/>
    <property type="match status" value="1"/>
</dbReference>
<dbReference type="Pfam" id="PF00646">
    <property type="entry name" value="F-box"/>
    <property type="match status" value="1"/>
</dbReference>
<dbReference type="InterPro" id="IPR036047">
    <property type="entry name" value="F-box-like_dom_sf"/>
</dbReference>
<dbReference type="Proteomes" id="UP000241818">
    <property type="component" value="Unassembled WGS sequence"/>
</dbReference>
<dbReference type="AlphaFoldDB" id="A0A2T3B4L5"/>
<dbReference type="PANTHER" id="PTHR34098:SF1">
    <property type="entry name" value="F-BOX ONLY PROTEIN 47"/>
    <property type="match status" value="1"/>
</dbReference>
<dbReference type="RefSeq" id="XP_024721854.1">
    <property type="nucleotide sequence ID" value="XM_024864928.1"/>
</dbReference>
<accession>A0A2T3B4L5</accession>
<dbReference type="PROSITE" id="PS50181">
    <property type="entry name" value="FBOX"/>
    <property type="match status" value="1"/>
</dbReference>
<dbReference type="EMBL" id="KZ679010">
    <property type="protein sequence ID" value="PSS20584.1"/>
    <property type="molecule type" value="Genomic_DNA"/>
</dbReference>
<dbReference type="SUPFAM" id="SSF81383">
    <property type="entry name" value="F-box domain"/>
    <property type="match status" value="1"/>
</dbReference>